<accession>A0A917PN72</accession>
<dbReference type="CDD" id="cd00118">
    <property type="entry name" value="LysM"/>
    <property type="match status" value="1"/>
</dbReference>
<name>A0A917PN72_9PSED</name>
<reference evidence="4" key="2">
    <citation type="submission" date="2020-09" db="EMBL/GenBank/DDBJ databases">
        <authorList>
            <person name="Sun Q."/>
            <person name="Ohkuma M."/>
        </authorList>
    </citation>
    <scope>NUCLEOTIDE SEQUENCE</scope>
    <source>
        <strain evidence="4">JCM 30078</strain>
    </source>
</reference>
<dbReference type="InterPro" id="IPR036779">
    <property type="entry name" value="LysM_dom_sf"/>
</dbReference>
<feature type="region of interest" description="Disordered" evidence="2">
    <location>
        <begin position="1"/>
        <end position="26"/>
    </location>
</feature>
<evidence type="ECO:0000256" key="2">
    <source>
        <dbReference type="SAM" id="MobiDB-lite"/>
    </source>
</evidence>
<protein>
    <submittedName>
        <fullName evidence="4">Peptidoglycan-binding protein LysM</fullName>
    </submittedName>
</protein>
<evidence type="ECO:0000259" key="3">
    <source>
        <dbReference type="PROSITE" id="PS51782"/>
    </source>
</evidence>
<gene>
    <name evidence="4" type="ORF">GCM10009304_10000</name>
</gene>
<evidence type="ECO:0000256" key="1">
    <source>
        <dbReference type="SAM" id="Coils"/>
    </source>
</evidence>
<organism evidence="4 5">
    <name type="scientific">Pseudomonas matsuisoli</name>
    <dbReference type="NCBI Taxonomy" id="1515666"/>
    <lineage>
        <taxon>Bacteria</taxon>
        <taxon>Pseudomonadati</taxon>
        <taxon>Pseudomonadota</taxon>
        <taxon>Gammaproteobacteria</taxon>
        <taxon>Pseudomonadales</taxon>
        <taxon>Pseudomonadaceae</taxon>
        <taxon>Pseudomonas</taxon>
    </lineage>
</organism>
<keyword evidence="1" id="KW-0175">Coiled coil</keyword>
<dbReference type="RefSeq" id="WP_188982048.1">
    <property type="nucleotide sequence ID" value="NZ_BMPO01000002.1"/>
</dbReference>
<dbReference type="SUPFAM" id="SSF54106">
    <property type="entry name" value="LysM domain"/>
    <property type="match status" value="1"/>
</dbReference>
<dbReference type="Pfam" id="PF01476">
    <property type="entry name" value="LysM"/>
    <property type="match status" value="1"/>
</dbReference>
<dbReference type="EMBL" id="BMPO01000002">
    <property type="protein sequence ID" value="GGJ85915.1"/>
    <property type="molecule type" value="Genomic_DNA"/>
</dbReference>
<dbReference type="PROSITE" id="PS51782">
    <property type="entry name" value="LYSM"/>
    <property type="match status" value="1"/>
</dbReference>
<dbReference type="AlphaFoldDB" id="A0A917PN72"/>
<dbReference type="Proteomes" id="UP000635983">
    <property type="component" value="Unassembled WGS sequence"/>
</dbReference>
<dbReference type="InterPro" id="IPR018392">
    <property type="entry name" value="LysM"/>
</dbReference>
<dbReference type="SMART" id="SM00257">
    <property type="entry name" value="LysM"/>
    <property type="match status" value="1"/>
</dbReference>
<evidence type="ECO:0000313" key="5">
    <source>
        <dbReference type="Proteomes" id="UP000635983"/>
    </source>
</evidence>
<comment type="caution">
    <text evidence="4">The sequence shown here is derived from an EMBL/GenBank/DDBJ whole genome shotgun (WGS) entry which is preliminary data.</text>
</comment>
<dbReference type="Gene3D" id="3.10.350.10">
    <property type="entry name" value="LysM domain"/>
    <property type="match status" value="1"/>
</dbReference>
<feature type="domain" description="LysM" evidence="3">
    <location>
        <begin position="57"/>
        <end position="102"/>
    </location>
</feature>
<proteinExistence type="predicted"/>
<evidence type="ECO:0000313" key="4">
    <source>
        <dbReference type="EMBL" id="GGJ85915.1"/>
    </source>
</evidence>
<feature type="coiled-coil region" evidence="1">
    <location>
        <begin position="444"/>
        <end position="475"/>
    </location>
</feature>
<keyword evidence="5" id="KW-1185">Reference proteome</keyword>
<reference evidence="4" key="1">
    <citation type="journal article" date="2014" name="Int. J. Syst. Evol. Microbiol.">
        <title>Complete genome sequence of Corynebacterium casei LMG S-19264T (=DSM 44701T), isolated from a smear-ripened cheese.</title>
        <authorList>
            <consortium name="US DOE Joint Genome Institute (JGI-PGF)"/>
            <person name="Walter F."/>
            <person name="Albersmeier A."/>
            <person name="Kalinowski J."/>
            <person name="Ruckert C."/>
        </authorList>
    </citation>
    <scope>NUCLEOTIDE SEQUENCE</scope>
    <source>
        <strain evidence="4">JCM 30078</strain>
    </source>
</reference>
<sequence>MAMLIDDSGARRVAGGVVPPQPQQERDRFRVAVRQALLERATATDDERLKTSQPQERMVVVEKGDHLEGIAEAHDVDVEDVEYFNPQLEDPDHIEVGEVLFLPPPSPGELATHPDGVALFRDDLYQRGNAVEYSDAGEIDHDVEIEGLTADVGEFLDALPPEQRDTAAQQLFDEDWTDAGPAQMAVEAAAERCGITLEESSHAGPEVEQAARQILVDVGNHAEPDEALAALDEAYGTATPEVKRALLQAPGTQEVIDAAAAHAISALSEPLDGAVGQSAEELQMAQRINDMSMTLAPEIRTALFESFVPALQQAQYHASQTDEPMMIGTEGTRLMFDAIERLDPERDKSSIEGLAEVGIYHMNVIPPELGHGGLLAYFMSLASNSGSSSGDNIVLKQDLMPRLEQYDQEVGNRIETYETTLLELSWRAQNGGSVMTEDQLDKAIDEYTADNSAWANDLEEQRQAIAQDGERYLEELALLESYYPKLFEEDGGSLSDRVKQLDNTADEEIAARFIEHLDNPNATTAMRMAIEEKPELLNDPVSMRLIGQYGKITDRGRKLAEELTTLFIQHEIAPTMTGLDVNDPASRQALFDKLDKLKNSPFRSLIGVKEGTLDEALKAVKATIPESGTISPKDLKGKLAEMDKKLSGIRGFEAGSAGGHALRYIGALSATAGLVNSLTVAQGDPVYYGKAFLETAGLVQKGVEIGGVYTDAIKNSELYDKIGSSRKPAVKALGAVTSLFDLYTASTYLTPENKDYGAAALYTASAGGGFMAAVGTGTWAGPVGLGISLIATAGIIQYDRVKKSNHFDNDATAKFFENAGFDTDVAKALSDQSGDGYNVLPLLARYAEAQDLNLADPTDQAQFANWLNTMAPESLAALRDNLHHVLDEKNNDVESFPAEDEESDRIFRENLDDLLYSTKPVIEDGKGHPRSFAQLDMTLEVLGIQPLA</sequence>